<sequence>MSALLYSYYEQDQRLSKLVTPLFTVLIVITFILNLVACVIDPENQVFNFVFHGSTFTLLVILLTFFGTKIYRILIQFNLKSKTRLRAKTFMNLVIVISSLFIIRSIYDIANAVDNSIPNWIMDNDKRFLLIHLLFYFFFEILMIVFLISMIHWNISKEKQYSHQKDILKENLKQKQSLLPNYSEDNLTTGDEIFSDFDDLSNDLSNDKKF</sequence>
<feature type="transmembrane region" description="Helical" evidence="1">
    <location>
        <begin position="127"/>
        <end position="155"/>
    </location>
</feature>
<proteinExistence type="predicted"/>
<keyword evidence="1" id="KW-0812">Transmembrane</keyword>
<evidence type="ECO:0000256" key="1">
    <source>
        <dbReference type="SAM" id="Phobius"/>
    </source>
</evidence>
<keyword evidence="3" id="KW-1185">Reference proteome</keyword>
<reference evidence="2" key="1">
    <citation type="submission" date="2022-10" db="EMBL/GenBank/DDBJ databases">
        <title>Novel sulphate-reducing endosymbionts in the free-living metamonad Anaeramoeba.</title>
        <authorList>
            <person name="Jerlstrom-Hultqvist J."/>
            <person name="Cepicka I."/>
            <person name="Gallot-Lavallee L."/>
            <person name="Salas-Leiva D."/>
            <person name="Curtis B.A."/>
            <person name="Zahonova K."/>
            <person name="Pipaliya S."/>
            <person name="Dacks J."/>
            <person name="Roger A.J."/>
        </authorList>
    </citation>
    <scope>NUCLEOTIDE SEQUENCE</scope>
    <source>
        <strain evidence="2">BMAN</strain>
    </source>
</reference>
<comment type="caution">
    <text evidence="2">The sequence shown here is derived from an EMBL/GenBank/DDBJ whole genome shotgun (WGS) entry which is preliminary data.</text>
</comment>
<dbReference type="EMBL" id="JAPDFW010000055">
    <property type="protein sequence ID" value="KAJ5078006.1"/>
    <property type="molecule type" value="Genomic_DNA"/>
</dbReference>
<feature type="transmembrane region" description="Helical" evidence="1">
    <location>
        <begin position="46"/>
        <end position="68"/>
    </location>
</feature>
<protein>
    <submittedName>
        <fullName evidence="2">Tobamovirus multiplication protein 1-like isoform x1</fullName>
    </submittedName>
</protein>
<gene>
    <name evidence="2" type="ORF">M0811_05263</name>
</gene>
<keyword evidence="1" id="KW-0472">Membrane</keyword>
<evidence type="ECO:0000313" key="3">
    <source>
        <dbReference type="Proteomes" id="UP001149090"/>
    </source>
</evidence>
<dbReference type="AlphaFoldDB" id="A0A9Q0LQM1"/>
<keyword evidence="1" id="KW-1133">Transmembrane helix</keyword>
<dbReference type="Proteomes" id="UP001149090">
    <property type="component" value="Unassembled WGS sequence"/>
</dbReference>
<organism evidence="2 3">
    <name type="scientific">Anaeramoeba ignava</name>
    <name type="common">Anaerobic marine amoeba</name>
    <dbReference type="NCBI Taxonomy" id="1746090"/>
    <lineage>
        <taxon>Eukaryota</taxon>
        <taxon>Metamonada</taxon>
        <taxon>Anaeramoebidae</taxon>
        <taxon>Anaeramoeba</taxon>
    </lineage>
</organism>
<feature type="transmembrane region" description="Helical" evidence="1">
    <location>
        <begin position="21"/>
        <end position="40"/>
    </location>
</feature>
<feature type="transmembrane region" description="Helical" evidence="1">
    <location>
        <begin position="89"/>
        <end position="107"/>
    </location>
</feature>
<evidence type="ECO:0000313" key="2">
    <source>
        <dbReference type="EMBL" id="KAJ5078006.1"/>
    </source>
</evidence>
<accession>A0A9Q0LQM1</accession>
<name>A0A9Q0LQM1_ANAIG</name>